<name>A0A8C4QY44_EPTBU</name>
<feature type="compositionally biased region" description="Pro residues" evidence="1">
    <location>
        <begin position="394"/>
        <end position="403"/>
    </location>
</feature>
<feature type="compositionally biased region" description="Low complexity" evidence="1">
    <location>
        <begin position="381"/>
        <end position="393"/>
    </location>
</feature>
<feature type="compositionally biased region" description="Pro residues" evidence="1">
    <location>
        <begin position="1"/>
        <end position="12"/>
    </location>
</feature>
<dbReference type="InterPro" id="IPR003124">
    <property type="entry name" value="WH2_dom"/>
</dbReference>
<dbReference type="Proteomes" id="UP000694388">
    <property type="component" value="Unplaced"/>
</dbReference>
<dbReference type="AlphaFoldDB" id="A0A8C4QY44"/>
<organism evidence="3 4">
    <name type="scientific">Eptatretus burgeri</name>
    <name type="common">Inshore hagfish</name>
    <dbReference type="NCBI Taxonomy" id="7764"/>
    <lineage>
        <taxon>Eukaryota</taxon>
        <taxon>Metazoa</taxon>
        <taxon>Chordata</taxon>
        <taxon>Craniata</taxon>
        <taxon>Vertebrata</taxon>
        <taxon>Cyclostomata</taxon>
        <taxon>Myxini</taxon>
        <taxon>Myxiniformes</taxon>
        <taxon>Myxinidae</taxon>
        <taxon>Eptatretinae</taxon>
        <taxon>Eptatretus</taxon>
    </lineage>
</organism>
<dbReference type="Pfam" id="PF02205">
    <property type="entry name" value="WH2"/>
    <property type="match status" value="1"/>
</dbReference>
<feature type="compositionally biased region" description="Basic and acidic residues" evidence="1">
    <location>
        <begin position="419"/>
        <end position="428"/>
    </location>
</feature>
<feature type="compositionally biased region" description="Pro residues" evidence="1">
    <location>
        <begin position="166"/>
        <end position="181"/>
    </location>
</feature>
<protein>
    <submittedName>
        <fullName evidence="3">WAS/WASL interacting protein family, member 1a</fullName>
    </submittedName>
</protein>
<sequence>MPVPPPPPPPPLMLSKANTEPPKMSKNEQKGHSALLADINKGMKLKKVVTNDRSAPAIDSKGTVRGGGGGGCGSGGGAGRRGGSGASASGLSGLFAGGMPQLKPPGPRNDAGQTPSALKPGRARGGRACSPVFGAPTDSLDAPRRPSLPQVPSSSGKISNMGRGPLPKPPPHAAPSLPPTPQFHKHNSPFSPPSLPPSHHTPLPQLPSQHTKPSAQFPPPPPPVSQNFPPPPPPQMQKPNMSAPPPPPPMSSQQPQSHSTVNIRPLPSVPVTRPPPPPSALYHSMGKNPPSYPHARSTSSQPPPLPPSSADMRGRETVPSIPQRQISLANKTCQPAPHVNNNRPPPPARDPPGRHVPLPPIPKSDTVGREKPPPPPPQPPSRISSASPASNRGAPPPPPPPPAHRLDQTSISSVGGRSFHADDFESRFKFHSIQELPPPEPFQNLPKSYPSKASRANAQLPLRQ</sequence>
<dbReference type="CDD" id="cd22076">
    <property type="entry name" value="WH2_WAS_WASL-1"/>
    <property type="match status" value="1"/>
</dbReference>
<evidence type="ECO:0000256" key="1">
    <source>
        <dbReference type="SAM" id="MobiDB-lite"/>
    </source>
</evidence>
<feature type="compositionally biased region" description="Low complexity" evidence="1">
    <location>
        <begin position="197"/>
        <end position="215"/>
    </location>
</feature>
<dbReference type="SMART" id="SM00246">
    <property type="entry name" value="WH2"/>
    <property type="match status" value="1"/>
</dbReference>
<dbReference type="GeneTree" id="ENSGT00910000144296"/>
<reference evidence="3" key="1">
    <citation type="submission" date="2025-05" db="UniProtKB">
        <authorList>
            <consortium name="Ensembl"/>
        </authorList>
    </citation>
    <scope>IDENTIFICATION</scope>
</reference>
<dbReference type="GO" id="GO:0003779">
    <property type="term" value="F:actin binding"/>
    <property type="evidence" value="ECO:0007669"/>
    <property type="project" value="InterPro"/>
</dbReference>
<dbReference type="OMA" id="IQHSHHT"/>
<dbReference type="Ensembl" id="ENSEBUT00000022152.1">
    <property type="protein sequence ID" value="ENSEBUP00000021576.1"/>
    <property type="gene ID" value="ENSEBUG00000013322.1"/>
</dbReference>
<evidence type="ECO:0000313" key="4">
    <source>
        <dbReference type="Proteomes" id="UP000694388"/>
    </source>
</evidence>
<dbReference type="PROSITE" id="PS51082">
    <property type="entry name" value="WH2"/>
    <property type="match status" value="1"/>
</dbReference>
<feature type="compositionally biased region" description="Pro residues" evidence="1">
    <location>
        <begin position="216"/>
        <end position="250"/>
    </location>
</feature>
<evidence type="ECO:0000313" key="3">
    <source>
        <dbReference type="Ensembl" id="ENSEBUP00000021576.1"/>
    </source>
</evidence>
<accession>A0A8C4QY44</accession>
<dbReference type="Ensembl" id="ENSEBUT00000022167.1">
    <property type="protein sequence ID" value="ENSEBUP00000021591.1"/>
    <property type="gene ID" value="ENSEBUG00000013322.1"/>
</dbReference>
<feature type="compositionally biased region" description="Low complexity" evidence="1">
    <location>
        <begin position="86"/>
        <end position="98"/>
    </location>
</feature>
<feature type="domain" description="WH2" evidence="2">
    <location>
        <begin position="31"/>
        <end position="48"/>
    </location>
</feature>
<feature type="region of interest" description="Disordered" evidence="1">
    <location>
        <begin position="1"/>
        <end position="464"/>
    </location>
</feature>
<proteinExistence type="predicted"/>
<keyword evidence="4" id="KW-1185">Reference proteome</keyword>
<feature type="compositionally biased region" description="Gly residues" evidence="1">
    <location>
        <begin position="64"/>
        <end position="85"/>
    </location>
</feature>
<evidence type="ECO:0000259" key="2">
    <source>
        <dbReference type="PROSITE" id="PS51082"/>
    </source>
</evidence>
<feature type="compositionally biased region" description="Polar residues" evidence="1">
    <location>
        <begin position="320"/>
        <end position="333"/>
    </location>
</feature>